<proteinExistence type="inferred from homology"/>
<evidence type="ECO:0000313" key="3">
    <source>
        <dbReference type="Proteomes" id="UP000823485"/>
    </source>
</evidence>
<dbReference type="CDD" id="cd02253">
    <property type="entry name" value="DmpA"/>
    <property type="match status" value="1"/>
</dbReference>
<keyword evidence="2" id="KW-0378">Hydrolase</keyword>
<dbReference type="InterPro" id="IPR005321">
    <property type="entry name" value="Peptidase_S58_DmpA"/>
</dbReference>
<dbReference type="SUPFAM" id="SSF56266">
    <property type="entry name" value="DmpA/ArgJ-like"/>
    <property type="match status" value="1"/>
</dbReference>
<comment type="caution">
    <text evidence="2">The sequence shown here is derived from an EMBL/GenBank/DDBJ whole genome shotgun (WGS) entry which is preliminary data.</text>
</comment>
<evidence type="ECO:0000256" key="1">
    <source>
        <dbReference type="ARBA" id="ARBA00007068"/>
    </source>
</evidence>
<dbReference type="Proteomes" id="UP000823485">
    <property type="component" value="Unassembled WGS sequence"/>
</dbReference>
<reference evidence="2 3" key="1">
    <citation type="submission" date="2021-01" db="EMBL/GenBank/DDBJ databases">
        <title>Genomic Encyclopedia of Type Strains, Phase IV (KMG-IV): sequencing the most valuable type-strain genomes for metagenomic binning, comparative biology and taxonomic classification.</title>
        <authorList>
            <person name="Goeker M."/>
        </authorList>
    </citation>
    <scope>NUCLEOTIDE SEQUENCE [LARGE SCALE GENOMIC DNA]</scope>
    <source>
        <strain evidence="2 3">DSM 105453</strain>
    </source>
</reference>
<dbReference type="EC" id="3.4.11.19" evidence="2"/>
<dbReference type="Gene3D" id="3.60.70.12">
    <property type="entry name" value="L-amino peptidase D-ALA esterase/amidase"/>
    <property type="match status" value="1"/>
</dbReference>
<accession>A0ABS2RBB9</accession>
<dbReference type="InterPro" id="IPR016117">
    <property type="entry name" value="ArgJ-like_dom_sf"/>
</dbReference>
<evidence type="ECO:0000313" key="2">
    <source>
        <dbReference type="EMBL" id="MBM7716143.1"/>
    </source>
</evidence>
<dbReference type="Pfam" id="PF03576">
    <property type="entry name" value="Peptidase_S58"/>
    <property type="match status" value="1"/>
</dbReference>
<dbReference type="PANTHER" id="PTHR36512">
    <property type="entry name" value="D-AMINOPEPTIDASE"/>
    <property type="match status" value="1"/>
</dbReference>
<organism evidence="2 3">
    <name type="scientific">Siminovitchia thermophila</name>
    <dbReference type="NCBI Taxonomy" id="1245522"/>
    <lineage>
        <taxon>Bacteria</taxon>
        <taxon>Bacillati</taxon>
        <taxon>Bacillota</taxon>
        <taxon>Bacilli</taxon>
        <taxon>Bacillales</taxon>
        <taxon>Bacillaceae</taxon>
        <taxon>Siminovitchia</taxon>
    </lineage>
</organism>
<keyword evidence="2" id="KW-0645">Protease</keyword>
<dbReference type="GO" id="GO:0004177">
    <property type="term" value="F:aminopeptidase activity"/>
    <property type="evidence" value="ECO:0007669"/>
    <property type="project" value="UniProtKB-KW"/>
</dbReference>
<gene>
    <name evidence="2" type="ORF">JOC94_003154</name>
</gene>
<dbReference type="EMBL" id="JAFBFH010000023">
    <property type="protein sequence ID" value="MBM7716143.1"/>
    <property type="molecule type" value="Genomic_DNA"/>
</dbReference>
<name>A0ABS2RBB9_9BACI</name>
<dbReference type="RefSeq" id="WP_077113916.1">
    <property type="nucleotide sequence ID" value="NZ_JAFBFH010000023.1"/>
</dbReference>
<dbReference type="PANTHER" id="PTHR36512:SF3">
    <property type="entry name" value="BLR5678 PROTEIN"/>
    <property type="match status" value="1"/>
</dbReference>
<sequence>MTRVRLRDLGITIGRYKTGTHNSITDIPGVMVGHVTLSDKKENGCTVQTGVSAILPHPDNVFREKVLGGAYVINGFGKTVGTIQLQELGLIESPILLTNTFSVPAVSEGTLRHLLHQNPQIGDTTGTVNVIVGECNDGYLNDIRGLHVKPHHARQAILSAKSGVIEEGCVGAGTGMSCLGFKGGVGTSSRVASFGTEQFTVGAFVVSNFGLKKDLRPPRGDWTSCSEQEEKMPDGSIMIILATNAPLNERQLSRLAKRASFGLSRTGSYAAHGSGDIVIAFSTAHRIPHESPPHPKRIPFTFLREDGDTISRLFEMTVDTVEESIWNSLCKATTTEGIHGRVREAIPYDMLLGGTS</sequence>
<keyword evidence="3" id="KW-1185">Reference proteome</keyword>
<keyword evidence="2" id="KW-0031">Aminopeptidase</keyword>
<protein>
    <submittedName>
        <fullName evidence="2">D-aminopeptidase</fullName>
        <ecNumber evidence="2">3.4.11.19</ecNumber>
    </submittedName>
</protein>
<comment type="similarity">
    <text evidence="1">Belongs to the peptidase S58 family.</text>
</comment>